<evidence type="ECO:0000256" key="4">
    <source>
        <dbReference type="ARBA" id="ARBA00023004"/>
    </source>
</evidence>
<sequence length="363" mass="39495">MIKRRKTRPVYVGNVKIGDDAPVVVQSMTDTKTHNIEETLSQINRLHEAGCEIVRVAAPTEKDAKALPEIVKNSPIPVIADIHFSPRIAFLALESGIHGIRLNPGNISDEGKIKEILQECKKKNIAVRLGINSGSLEERLLEKYGYPTAEALAESALYWSEFFEKVGFTNFKVSIKGSDVLQNIQANKIFAEKTDIPLHIGITEAGPSGKGSIKSAVGIGILLYMGIGDTVRVSLTADPVEEVKVAYQILQSLGLRRRGIEIISCPTCGRIEVNLPEVVKKVEEKLEGETLPIKVAIMGCVVNAIGEAREADIGLACGNRSALLFKEGQPIKRVSEDEMVDQLLKEIKKMKESGKYGGAGDKG</sequence>
<evidence type="ECO:0000313" key="11">
    <source>
        <dbReference type="Proteomes" id="UP000772812"/>
    </source>
</evidence>
<protein>
    <recommendedName>
        <fullName evidence="7">4-hydroxy-3-methylbut-2-en-1-yl diphosphate synthase (flavodoxin)</fullName>
        <ecNumber evidence="7">1.17.7.3</ecNumber>
    </recommendedName>
    <alternativeName>
        <fullName evidence="7">1-hydroxy-2-methyl-2-(E)-butenyl 4-diphosphate synthase</fullName>
    </alternativeName>
</protein>
<organism evidence="10 11">
    <name type="scientific">Persephonella atlantica</name>
    <dbReference type="NCBI Taxonomy" id="2699429"/>
    <lineage>
        <taxon>Bacteria</taxon>
        <taxon>Pseudomonadati</taxon>
        <taxon>Aquificota</taxon>
        <taxon>Aquificia</taxon>
        <taxon>Aquificales</taxon>
        <taxon>Hydrogenothermaceae</taxon>
        <taxon>Persephonella</taxon>
    </lineage>
</organism>
<dbReference type="SUPFAM" id="SSF56014">
    <property type="entry name" value="Nitrite and sulphite reductase 4Fe-4S domain-like"/>
    <property type="match status" value="1"/>
</dbReference>
<dbReference type="PANTHER" id="PTHR30454">
    <property type="entry name" value="4-HYDROXY-3-METHYLBUT-2-EN-1-YL DIPHOSPHATE SYNTHASE"/>
    <property type="match status" value="1"/>
</dbReference>
<comment type="catalytic activity">
    <reaction evidence="7">
        <text>(2E)-4-hydroxy-3-methylbut-2-enyl diphosphate + oxidized [flavodoxin] + H2O + 2 H(+) = 2-C-methyl-D-erythritol 2,4-cyclic diphosphate + reduced [flavodoxin]</text>
        <dbReference type="Rhea" id="RHEA:43604"/>
        <dbReference type="Rhea" id="RHEA-COMP:10622"/>
        <dbReference type="Rhea" id="RHEA-COMP:10623"/>
        <dbReference type="ChEBI" id="CHEBI:15377"/>
        <dbReference type="ChEBI" id="CHEBI:15378"/>
        <dbReference type="ChEBI" id="CHEBI:57618"/>
        <dbReference type="ChEBI" id="CHEBI:58210"/>
        <dbReference type="ChEBI" id="CHEBI:58483"/>
        <dbReference type="ChEBI" id="CHEBI:128753"/>
        <dbReference type="EC" id="1.17.7.3"/>
    </reaction>
</comment>
<dbReference type="InterPro" id="IPR016425">
    <property type="entry name" value="IspG_bac"/>
</dbReference>
<keyword evidence="3 7" id="KW-0560">Oxidoreductase</keyword>
<feature type="binding site" evidence="7">
    <location>
        <position position="268"/>
    </location>
    <ligand>
        <name>[4Fe-4S] cluster</name>
        <dbReference type="ChEBI" id="CHEBI:49883"/>
    </ligand>
</feature>
<dbReference type="InterPro" id="IPR058578">
    <property type="entry name" value="IspG_TIM"/>
</dbReference>
<evidence type="ECO:0000259" key="9">
    <source>
        <dbReference type="Pfam" id="PF26540"/>
    </source>
</evidence>
<keyword evidence="11" id="KW-1185">Reference proteome</keyword>
<dbReference type="InterPro" id="IPR058579">
    <property type="entry name" value="IspG_C"/>
</dbReference>
<comment type="pathway">
    <text evidence="7">Isoprenoid biosynthesis; isopentenyl diphosphate biosynthesis via DXP pathway; isopentenyl diphosphate from 1-deoxy-D-xylulose 5-phosphate: step 5/6.</text>
</comment>
<dbReference type="Pfam" id="PF26540">
    <property type="entry name" value="GcpE_C"/>
    <property type="match status" value="1"/>
</dbReference>
<reference evidence="10 11" key="1">
    <citation type="journal article" date="2021" name="Syst. Appl. Microbiol.">
        <title>Persephonella atlantica sp. nov.: How to adapt to physico-chemical gradients in high temperature hydrothermal habitats.</title>
        <authorList>
            <person name="Francois D.X."/>
            <person name="Godfroy A."/>
            <person name="Mathien C."/>
            <person name="Aube J."/>
            <person name="Cathalot C."/>
            <person name="Lesongeur F."/>
            <person name="L'Haridon S."/>
            <person name="Philippon X."/>
            <person name="Roussel E.G."/>
        </authorList>
    </citation>
    <scope>NUCLEOTIDE SEQUENCE [LARGE SCALE GENOMIC DNA]</scope>
    <source>
        <strain evidence="10 11">MO1340</strain>
    </source>
</reference>
<name>A0ABS1GJK0_9AQUI</name>
<dbReference type="NCBIfam" id="TIGR00612">
    <property type="entry name" value="ispG_gcpE"/>
    <property type="match status" value="1"/>
</dbReference>
<feature type="binding site" evidence="7">
    <location>
        <position position="307"/>
    </location>
    <ligand>
        <name>[4Fe-4S] cluster</name>
        <dbReference type="ChEBI" id="CHEBI:49883"/>
    </ligand>
</feature>
<keyword evidence="4 7" id="KW-0408">Iron</keyword>
<gene>
    <name evidence="7 10" type="primary">ispG</name>
    <name evidence="10" type="synonym">gcpE</name>
    <name evidence="10" type="ORF">GWK41_08240</name>
</gene>
<keyword evidence="2 7" id="KW-0479">Metal-binding</keyword>
<feature type="binding site" evidence="7">
    <location>
        <position position="265"/>
    </location>
    <ligand>
        <name>[4Fe-4S] cluster</name>
        <dbReference type="ChEBI" id="CHEBI:49883"/>
    </ligand>
</feature>
<dbReference type="EMBL" id="JAACYA010000002">
    <property type="protein sequence ID" value="MBK3333056.1"/>
    <property type="molecule type" value="Genomic_DNA"/>
</dbReference>
<feature type="domain" description="IspG TIM-barrel" evidence="8">
    <location>
        <begin position="7"/>
        <end position="247"/>
    </location>
</feature>
<comment type="cofactor">
    <cofactor evidence="7">
        <name>[4Fe-4S] cluster</name>
        <dbReference type="ChEBI" id="CHEBI:49883"/>
    </cofactor>
    <text evidence="7">Binds 1 [4Fe-4S] cluster.</text>
</comment>
<dbReference type="HAMAP" id="MF_00159">
    <property type="entry name" value="IspG"/>
    <property type="match status" value="1"/>
</dbReference>
<dbReference type="NCBIfam" id="NF001540">
    <property type="entry name" value="PRK00366.1"/>
    <property type="match status" value="1"/>
</dbReference>
<dbReference type="InterPro" id="IPR004588">
    <property type="entry name" value="IspG_bac-typ"/>
</dbReference>
<dbReference type="EC" id="1.17.7.3" evidence="7"/>
<evidence type="ECO:0000313" key="10">
    <source>
        <dbReference type="EMBL" id="MBK3333056.1"/>
    </source>
</evidence>
<accession>A0ABS1GJK0</accession>
<comment type="caution">
    <text evidence="10">The sequence shown here is derived from an EMBL/GenBank/DDBJ whole genome shotgun (WGS) entry which is preliminary data.</text>
</comment>
<evidence type="ECO:0000256" key="6">
    <source>
        <dbReference type="ARBA" id="ARBA00023229"/>
    </source>
</evidence>
<evidence type="ECO:0000256" key="1">
    <source>
        <dbReference type="ARBA" id="ARBA00022485"/>
    </source>
</evidence>
<evidence type="ECO:0000256" key="2">
    <source>
        <dbReference type="ARBA" id="ARBA00022723"/>
    </source>
</evidence>
<dbReference type="Proteomes" id="UP000772812">
    <property type="component" value="Unassembled WGS sequence"/>
</dbReference>
<keyword evidence="1 7" id="KW-0004">4Fe-4S</keyword>
<dbReference type="GO" id="GO:0046429">
    <property type="term" value="F:4-hydroxy-3-methylbut-2-en-1-yl diphosphate synthase activity (ferredoxin)"/>
    <property type="evidence" value="ECO:0007669"/>
    <property type="project" value="UniProtKB-EC"/>
</dbReference>
<dbReference type="Gene3D" id="3.20.20.20">
    <property type="entry name" value="Dihydropteroate synthase-like"/>
    <property type="match status" value="1"/>
</dbReference>
<keyword evidence="5 7" id="KW-0411">Iron-sulfur</keyword>
<dbReference type="PIRSF" id="PIRSF004640">
    <property type="entry name" value="IspG"/>
    <property type="match status" value="1"/>
</dbReference>
<evidence type="ECO:0000256" key="3">
    <source>
        <dbReference type="ARBA" id="ARBA00023002"/>
    </source>
</evidence>
<evidence type="ECO:0000259" key="8">
    <source>
        <dbReference type="Pfam" id="PF04551"/>
    </source>
</evidence>
<comment type="function">
    <text evidence="7">Converts 2C-methyl-D-erythritol 2,4-cyclodiphosphate (ME-2,4cPP) into 1-hydroxy-2-methyl-2-(E)-butenyl 4-diphosphate.</text>
</comment>
<dbReference type="InterPro" id="IPR045854">
    <property type="entry name" value="NO2/SO3_Rdtase_4Fe4S_sf"/>
</dbReference>
<evidence type="ECO:0000256" key="5">
    <source>
        <dbReference type="ARBA" id="ARBA00023014"/>
    </source>
</evidence>
<dbReference type="SUPFAM" id="SSF51717">
    <property type="entry name" value="Dihydropteroate synthetase-like"/>
    <property type="match status" value="1"/>
</dbReference>
<proteinExistence type="inferred from homology"/>
<dbReference type="RefSeq" id="WP_200674450.1">
    <property type="nucleotide sequence ID" value="NZ_JAACYA010000002.1"/>
</dbReference>
<dbReference type="PANTHER" id="PTHR30454:SF0">
    <property type="entry name" value="4-HYDROXY-3-METHYLBUT-2-EN-1-YL DIPHOSPHATE SYNTHASE (FERREDOXIN), CHLOROPLASTIC"/>
    <property type="match status" value="1"/>
</dbReference>
<feature type="binding site" evidence="7">
    <location>
        <position position="300"/>
    </location>
    <ligand>
        <name>[4Fe-4S] cluster</name>
        <dbReference type="ChEBI" id="CHEBI:49883"/>
    </ligand>
</feature>
<comment type="similarity">
    <text evidence="7">Belongs to the IspG family.</text>
</comment>
<dbReference type="InterPro" id="IPR011005">
    <property type="entry name" value="Dihydropteroate_synth-like_sf"/>
</dbReference>
<dbReference type="Pfam" id="PF04551">
    <property type="entry name" value="GcpE"/>
    <property type="match status" value="1"/>
</dbReference>
<feature type="domain" description="IspG C-terminal" evidence="9">
    <location>
        <begin position="261"/>
        <end position="349"/>
    </location>
</feature>
<keyword evidence="6 7" id="KW-0414">Isoprene biosynthesis</keyword>
<evidence type="ECO:0000256" key="7">
    <source>
        <dbReference type="HAMAP-Rule" id="MF_00159"/>
    </source>
</evidence>
<dbReference type="Gene3D" id="3.30.413.10">
    <property type="entry name" value="Sulfite Reductase Hemoprotein, domain 1"/>
    <property type="match status" value="1"/>
</dbReference>